<reference evidence="4 5" key="1">
    <citation type="submission" date="2016-08" db="EMBL/GenBank/DDBJ databases">
        <title>Genome sequencing of Lactobacillus plantarum JSA22, isolated from fermented soybean paste.</title>
        <authorList>
            <person name="Choi H.S."/>
        </authorList>
    </citation>
    <scope>NUCLEOTIDE SEQUENCE [LARGE SCALE GENOMIC DNA]</scope>
    <source>
        <strain evidence="4 5">JSA22</strain>
    </source>
</reference>
<dbReference type="AlphaFoldDB" id="A0A1E3KWL9"/>
<dbReference type="CDD" id="cd08236">
    <property type="entry name" value="sugar_DH"/>
    <property type="match status" value="1"/>
</dbReference>
<dbReference type="PANTHER" id="PTHR43401">
    <property type="entry name" value="L-THREONINE 3-DEHYDROGENASE"/>
    <property type="match status" value="1"/>
</dbReference>
<feature type="domain" description="Alcohol dehydrogenase-like C-terminal" evidence="2">
    <location>
        <begin position="170"/>
        <end position="305"/>
    </location>
</feature>
<dbReference type="Gene3D" id="3.40.50.720">
    <property type="entry name" value="NAD(P)-binding Rossmann-like Domain"/>
    <property type="match status" value="1"/>
</dbReference>
<comment type="cofactor">
    <cofactor evidence="1">
        <name>Zn(2+)</name>
        <dbReference type="ChEBI" id="CHEBI:29105"/>
    </cofactor>
</comment>
<evidence type="ECO:0000313" key="4">
    <source>
        <dbReference type="EMBL" id="ODO63139.1"/>
    </source>
</evidence>
<dbReference type="EC" id="1.1.1.14" evidence="4"/>
<dbReference type="InterPro" id="IPR036291">
    <property type="entry name" value="NAD(P)-bd_dom_sf"/>
</dbReference>
<accession>A0A1E3KWL9</accession>
<dbReference type="InterPro" id="IPR050129">
    <property type="entry name" value="Zn_alcohol_dh"/>
</dbReference>
<dbReference type="PANTHER" id="PTHR43401:SF2">
    <property type="entry name" value="L-THREONINE 3-DEHYDROGENASE"/>
    <property type="match status" value="1"/>
</dbReference>
<dbReference type="Pfam" id="PF08240">
    <property type="entry name" value="ADH_N"/>
    <property type="match status" value="1"/>
</dbReference>
<keyword evidence="4" id="KW-0560">Oxidoreductase</keyword>
<dbReference type="RefSeq" id="WP_063721921.1">
    <property type="nucleotide sequence ID" value="NZ_AP028145.1"/>
</dbReference>
<dbReference type="EMBL" id="MCOL01000001">
    <property type="protein sequence ID" value="ODO63139.1"/>
    <property type="molecule type" value="Genomic_DNA"/>
</dbReference>
<name>A0A1E3KWL9_LACPN</name>
<dbReference type="Proteomes" id="UP000094892">
    <property type="component" value="Unassembled WGS sequence"/>
</dbReference>
<dbReference type="PATRIC" id="fig|1590.231.peg.333"/>
<dbReference type="Gene3D" id="3.90.180.10">
    <property type="entry name" value="Medium-chain alcohol dehydrogenases, catalytic domain"/>
    <property type="match status" value="1"/>
</dbReference>
<dbReference type="SUPFAM" id="SSF51735">
    <property type="entry name" value="NAD(P)-binding Rossmann-fold domains"/>
    <property type="match status" value="1"/>
</dbReference>
<dbReference type="PROSITE" id="PS00059">
    <property type="entry name" value="ADH_ZINC"/>
    <property type="match status" value="1"/>
</dbReference>
<proteinExistence type="inferred from homology"/>
<gene>
    <name evidence="4" type="ORF">LPJSA22_03161</name>
</gene>
<sequence>MKASLLTGLNKFEVKNIDIIDPKENEVQIQVMAAGTCGSDSHKMKSGWKYGYPSVMGHEFSGKVVKLGTGVTDVAVNERVAVAPFIPCYHCYYCKVGMFQMCESYSMLGQQENGGFEQFVNVPARNVLNIGNMKYEDGALIEPMAVAAHAVFGIHAEIGDSVAVFGLGTVGDLVVRLLKIAGVKDIIGIDIDDQKLQKGVEEGCTQVINSSKVDLFEAVKKITDGRGVDITMECAGSKVTEEQALMITSRRGKIGYVGIAYADVTLRQQAFESIFRHELTLKGFWNSYSAPFPGREWTTMIDFVSAGKIKVSDLITHKYTLNQMQAAFDMITTRSESYNKVMFYPNGIENGEK</sequence>
<protein>
    <submittedName>
        <fullName evidence="4">L-iditol 2-dehydrogenase</fullName>
        <ecNumber evidence="4">1.1.1.14</ecNumber>
    </submittedName>
</protein>
<dbReference type="InterPro" id="IPR011032">
    <property type="entry name" value="GroES-like_sf"/>
</dbReference>
<evidence type="ECO:0000313" key="5">
    <source>
        <dbReference type="Proteomes" id="UP000094892"/>
    </source>
</evidence>
<organism evidence="4 5">
    <name type="scientific">Lactiplantibacillus plantarum</name>
    <name type="common">Lactobacillus plantarum</name>
    <dbReference type="NCBI Taxonomy" id="1590"/>
    <lineage>
        <taxon>Bacteria</taxon>
        <taxon>Bacillati</taxon>
        <taxon>Bacillota</taxon>
        <taxon>Bacilli</taxon>
        <taxon>Lactobacillales</taxon>
        <taxon>Lactobacillaceae</taxon>
        <taxon>Lactiplantibacillus</taxon>
    </lineage>
</organism>
<dbReference type="GO" id="GO:0008270">
    <property type="term" value="F:zinc ion binding"/>
    <property type="evidence" value="ECO:0007669"/>
    <property type="project" value="InterPro"/>
</dbReference>
<dbReference type="InterPro" id="IPR013149">
    <property type="entry name" value="ADH-like_C"/>
</dbReference>
<dbReference type="GO" id="GO:0003939">
    <property type="term" value="F:L-iditol 2-dehydrogenase (NAD+) activity"/>
    <property type="evidence" value="ECO:0007669"/>
    <property type="project" value="UniProtKB-EC"/>
</dbReference>
<evidence type="ECO:0000259" key="2">
    <source>
        <dbReference type="Pfam" id="PF00107"/>
    </source>
</evidence>
<comment type="similarity">
    <text evidence="1">Belongs to the zinc-containing alcohol dehydrogenase family.</text>
</comment>
<keyword evidence="1" id="KW-0862">Zinc</keyword>
<evidence type="ECO:0000259" key="3">
    <source>
        <dbReference type="Pfam" id="PF08240"/>
    </source>
</evidence>
<keyword evidence="1" id="KW-0479">Metal-binding</keyword>
<feature type="domain" description="Alcohol dehydrogenase-like N-terminal" evidence="3">
    <location>
        <begin position="24"/>
        <end position="130"/>
    </location>
</feature>
<dbReference type="SUPFAM" id="SSF50129">
    <property type="entry name" value="GroES-like"/>
    <property type="match status" value="1"/>
</dbReference>
<evidence type="ECO:0000256" key="1">
    <source>
        <dbReference type="RuleBase" id="RU361277"/>
    </source>
</evidence>
<dbReference type="InterPro" id="IPR002328">
    <property type="entry name" value="ADH_Zn_CS"/>
</dbReference>
<dbReference type="InterPro" id="IPR013154">
    <property type="entry name" value="ADH-like_N"/>
</dbReference>
<comment type="caution">
    <text evidence="4">The sequence shown here is derived from an EMBL/GenBank/DDBJ whole genome shotgun (WGS) entry which is preliminary data.</text>
</comment>
<dbReference type="Pfam" id="PF00107">
    <property type="entry name" value="ADH_zinc_N"/>
    <property type="match status" value="1"/>
</dbReference>